<keyword evidence="1" id="KW-0472">Membrane</keyword>
<name>A0AAW6TQV5_9BACT</name>
<dbReference type="RefSeq" id="WP_349242997.1">
    <property type="nucleotide sequence ID" value="NZ_JASCXX010000001.1"/>
</dbReference>
<evidence type="ECO:0000313" key="2">
    <source>
        <dbReference type="EMBL" id="MDI6447587.1"/>
    </source>
</evidence>
<feature type="transmembrane region" description="Helical" evidence="1">
    <location>
        <begin position="21"/>
        <end position="45"/>
    </location>
</feature>
<evidence type="ECO:0000313" key="3">
    <source>
        <dbReference type="Proteomes" id="UP001431776"/>
    </source>
</evidence>
<sequence>MNGRKNDRSNAALVATRRTNGGAIVNLIVAVVFFGLLALGVLWILKTVGDAGQQYSTAMVQTSHRASALKCQNNLRTIAQSIQMYAIGNESLPPSQQALMDYCGYGSRLFHCDEPNAPQYVYIAGQSLGMPPTNVLLYEPQPVHDGKCSVLFLDGQIAMLSPEELEFAVEATVAIIERRQR</sequence>
<dbReference type="Proteomes" id="UP001431776">
    <property type="component" value="Unassembled WGS sequence"/>
</dbReference>
<evidence type="ECO:0008006" key="4">
    <source>
        <dbReference type="Google" id="ProtNLM"/>
    </source>
</evidence>
<reference evidence="2" key="1">
    <citation type="submission" date="2023-05" db="EMBL/GenBank/DDBJ databases">
        <title>Anaerotaeda fermentans gen. nov., sp. nov., a novel anaerobic planctomycete of the new family within the order Sedimentisphaerales isolated from Taman Peninsula, Russia.</title>
        <authorList>
            <person name="Khomyakova M.A."/>
            <person name="Merkel A.Y."/>
            <person name="Slobodkin A.I."/>
        </authorList>
    </citation>
    <scope>NUCLEOTIDE SEQUENCE</scope>
    <source>
        <strain evidence="2">M17dextr</strain>
    </source>
</reference>
<protein>
    <recommendedName>
        <fullName evidence="4">DUF302 domain-containing protein</fullName>
    </recommendedName>
</protein>
<keyword evidence="1" id="KW-1133">Transmembrane helix</keyword>
<dbReference type="EMBL" id="JASCXX010000001">
    <property type="protein sequence ID" value="MDI6447587.1"/>
    <property type="molecule type" value="Genomic_DNA"/>
</dbReference>
<proteinExistence type="predicted"/>
<gene>
    <name evidence="2" type="ORF">QJ522_00915</name>
</gene>
<dbReference type="AlphaFoldDB" id="A0AAW6TQV5"/>
<keyword evidence="1" id="KW-0812">Transmembrane</keyword>
<evidence type="ECO:0000256" key="1">
    <source>
        <dbReference type="SAM" id="Phobius"/>
    </source>
</evidence>
<accession>A0AAW6TQV5</accession>
<organism evidence="2 3">
    <name type="scientific">Anaerobaca lacustris</name>
    <dbReference type="NCBI Taxonomy" id="3044600"/>
    <lineage>
        <taxon>Bacteria</taxon>
        <taxon>Pseudomonadati</taxon>
        <taxon>Planctomycetota</taxon>
        <taxon>Phycisphaerae</taxon>
        <taxon>Sedimentisphaerales</taxon>
        <taxon>Anaerobacaceae</taxon>
        <taxon>Anaerobaca</taxon>
    </lineage>
</organism>
<comment type="caution">
    <text evidence="2">The sequence shown here is derived from an EMBL/GenBank/DDBJ whole genome shotgun (WGS) entry which is preliminary data.</text>
</comment>
<keyword evidence="3" id="KW-1185">Reference proteome</keyword>